<keyword evidence="6" id="KW-0406">Ion transport</keyword>
<evidence type="ECO:0000256" key="3">
    <source>
        <dbReference type="ARBA" id="ARBA00022448"/>
    </source>
</evidence>
<organism evidence="10 11">
    <name type="scientific">Taxus chinensis</name>
    <name type="common">Chinese yew</name>
    <name type="synonym">Taxus wallichiana var. chinensis</name>
    <dbReference type="NCBI Taxonomy" id="29808"/>
    <lineage>
        <taxon>Eukaryota</taxon>
        <taxon>Viridiplantae</taxon>
        <taxon>Streptophyta</taxon>
        <taxon>Embryophyta</taxon>
        <taxon>Tracheophyta</taxon>
        <taxon>Spermatophyta</taxon>
        <taxon>Pinopsida</taxon>
        <taxon>Pinidae</taxon>
        <taxon>Conifers II</taxon>
        <taxon>Cupressales</taxon>
        <taxon>Taxaceae</taxon>
        <taxon>Taxus</taxon>
    </lineage>
</organism>
<evidence type="ECO:0000256" key="1">
    <source>
        <dbReference type="ARBA" id="ARBA00004141"/>
    </source>
</evidence>
<evidence type="ECO:0000256" key="5">
    <source>
        <dbReference type="ARBA" id="ARBA00022989"/>
    </source>
</evidence>
<feature type="non-terminal residue" evidence="10">
    <location>
        <position position="199"/>
    </location>
</feature>
<feature type="non-terminal residue" evidence="10">
    <location>
        <position position="1"/>
    </location>
</feature>
<comment type="subcellular location">
    <subcellularLocation>
        <location evidence="1">Membrane</location>
        <topology evidence="1">Multi-pass membrane protein</topology>
    </subcellularLocation>
</comment>
<dbReference type="PANTHER" id="PTHR31086">
    <property type="entry name" value="ALUMINUM-ACTIVATED MALATE TRANSPORTER 10"/>
    <property type="match status" value="1"/>
</dbReference>
<evidence type="ECO:0000256" key="9">
    <source>
        <dbReference type="SAM" id="Phobius"/>
    </source>
</evidence>
<comment type="caution">
    <text evidence="10">The sequence shown here is derived from an EMBL/GenBank/DDBJ whole genome shotgun (WGS) entry which is preliminary data.</text>
</comment>
<keyword evidence="3" id="KW-0813">Transport</keyword>
<reference evidence="10 11" key="1">
    <citation type="journal article" date="2021" name="Nat. Plants">
        <title>The Taxus genome provides insights into paclitaxel biosynthesis.</title>
        <authorList>
            <person name="Xiong X."/>
            <person name="Gou J."/>
            <person name="Liao Q."/>
            <person name="Li Y."/>
            <person name="Zhou Q."/>
            <person name="Bi G."/>
            <person name="Li C."/>
            <person name="Du R."/>
            <person name="Wang X."/>
            <person name="Sun T."/>
            <person name="Guo L."/>
            <person name="Liang H."/>
            <person name="Lu P."/>
            <person name="Wu Y."/>
            <person name="Zhang Z."/>
            <person name="Ro D.K."/>
            <person name="Shang Y."/>
            <person name="Huang S."/>
            <person name="Yan J."/>
        </authorList>
    </citation>
    <scope>NUCLEOTIDE SEQUENCE [LARGE SCALE GENOMIC DNA]</scope>
    <source>
        <strain evidence="10">Ta-2019</strain>
    </source>
</reference>
<evidence type="ECO:0000256" key="7">
    <source>
        <dbReference type="ARBA" id="ARBA00023136"/>
    </source>
</evidence>
<dbReference type="GO" id="GO:0016020">
    <property type="term" value="C:membrane"/>
    <property type="evidence" value="ECO:0007669"/>
    <property type="project" value="UniProtKB-SubCell"/>
</dbReference>
<keyword evidence="11" id="KW-1185">Reference proteome</keyword>
<keyword evidence="4 9" id="KW-0812">Transmembrane</keyword>
<evidence type="ECO:0000256" key="4">
    <source>
        <dbReference type="ARBA" id="ARBA00022692"/>
    </source>
</evidence>
<dbReference type="GO" id="GO:0015743">
    <property type="term" value="P:malate transport"/>
    <property type="evidence" value="ECO:0007669"/>
    <property type="project" value="InterPro"/>
</dbReference>
<gene>
    <name evidence="10" type="ORF">KI387_024791</name>
</gene>
<feature type="transmembrane region" description="Helical" evidence="9">
    <location>
        <begin position="18"/>
        <end position="37"/>
    </location>
</feature>
<proteinExistence type="inferred from homology"/>
<keyword evidence="7 9" id="KW-0472">Membrane</keyword>
<sequence>AVSTFLRFNPKIKKKYDYGVVIFILTFSLIAISSYRVECLFQMAFQRIVSIMIGCAACFLINLFVFPIWAGDDLHNLIISNLEALAGSIEGCVLEFFKGVQVEDGNESQQDDLSNGYRCVLNSKASEESWVSIIPLEMQVVFIYNNPSNPQMNFASWEPCHGQFFMGYPWIEYVKIGDKMRYCAYSLEALNGLLNSEIK</sequence>
<evidence type="ECO:0000256" key="6">
    <source>
        <dbReference type="ARBA" id="ARBA00023065"/>
    </source>
</evidence>
<evidence type="ECO:0000256" key="8">
    <source>
        <dbReference type="ARBA" id="ARBA00023303"/>
    </source>
</evidence>
<evidence type="ECO:0000256" key="2">
    <source>
        <dbReference type="ARBA" id="ARBA00007079"/>
    </source>
</evidence>
<protein>
    <recommendedName>
        <fullName evidence="12">Aluminum-activated malate transporter</fullName>
    </recommendedName>
</protein>
<name>A0AA38G3R5_TAXCH</name>
<accession>A0AA38G3R5</accession>
<feature type="transmembrane region" description="Helical" evidence="9">
    <location>
        <begin position="49"/>
        <end position="70"/>
    </location>
</feature>
<dbReference type="EMBL" id="JAHRHJ020000005">
    <property type="protein sequence ID" value="KAH9316164.1"/>
    <property type="molecule type" value="Genomic_DNA"/>
</dbReference>
<dbReference type="GO" id="GO:0034220">
    <property type="term" value="P:monoatomic ion transmembrane transport"/>
    <property type="evidence" value="ECO:0007669"/>
    <property type="project" value="UniProtKB-KW"/>
</dbReference>
<dbReference type="AlphaFoldDB" id="A0AA38G3R5"/>
<keyword evidence="8" id="KW-0407">Ion channel</keyword>
<comment type="similarity">
    <text evidence="2">Belongs to the aromatic acid exporter (TC 2.A.85) family.</text>
</comment>
<evidence type="ECO:0008006" key="12">
    <source>
        <dbReference type="Google" id="ProtNLM"/>
    </source>
</evidence>
<dbReference type="InterPro" id="IPR020966">
    <property type="entry name" value="ALMT"/>
</dbReference>
<dbReference type="Proteomes" id="UP000824469">
    <property type="component" value="Unassembled WGS sequence"/>
</dbReference>
<dbReference type="Pfam" id="PF11744">
    <property type="entry name" value="ALMT"/>
    <property type="match status" value="1"/>
</dbReference>
<evidence type="ECO:0000313" key="11">
    <source>
        <dbReference type="Proteomes" id="UP000824469"/>
    </source>
</evidence>
<evidence type="ECO:0000313" key="10">
    <source>
        <dbReference type="EMBL" id="KAH9316164.1"/>
    </source>
</evidence>
<keyword evidence="5 9" id="KW-1133">Transmembrane helix</keyword>